<evidence type="ECO:0000313" key="2">
    <source>
        <dbReference type="EMBL" id="OIQ87045.1"/>
    </source>
</evidence>
<proteinExistence type="predicted"/>
<reference evidence="2" key="1">
    <citation type="submission" date="2016-10" db="EMBL/GenBank/DDBJ databases">
        <title>Sequence of Gallionella enrichment culture.</title>
        <authorList>
            <person name="Poehlein A."/>
            <person name="Muehling M."/>
            <person name="Daniel R."/>
        </authorList>
    </citation>
    <scope>NUCLEOTIDE SEQUENCE</scope>
</reference>
<gene>
    <name evidence="2" type="ORF">GALL_311050</name>
</gene>
<accession>A0A1J5RFZ3</accession>
<dbReference type="AlphaFoldDB" id="A0A1J5RFZ3"/>
<evidence type="ECO:0000256" key="1">
    <source>
        <dbReference type="SAM" id="MobiDB-lite"/>
    </source>
</evidence>
<protein>
    <submittedName>
        <fullName evidence="2">Uncharacterized protein</fullName>
    </submittedName>
</protein>
<feature type="region of interest" description="Disordered" evidence="1">
    <location>
        <begin position="24"/>
        <end position="47"/>
    </location>
</feature>
<feature type="region of interest" description="Disordered" evidence="1">
    <location>
        <begin position="65"/>
        <end position="102"/>
    </location>
</feature>
<dbReference type="EMBL" id="MLJW01000444">
    <property type="protein sequence ID" value="OIQ87045.1"/>
    <property type="molecule type" value="Genomic_DNA"/>
</dbReference>
<organism evidence="2">
    <name type="scientific">mine drainage metagenome</name>
    <dbReference type="NCBI Taxonomy" id="410659"/>
    <lineage>
        <taxon>unclassified sequences</taxon>
        <taxon>metagenomes</taxon>
        <taxon>ecological metagenomes</taxon>
    </lineage>
</organism>
<name>A0A1J5RFZ3_9ZZZZ</name>
<comment type="caution">
    <text evidence="2">The sequence shown here is derived from an EMBL/GenBank/DDBJ whole genome shotgun (WGS) entry which is preliminary data.</text>
</comment>
<feature type="compositionally biased region" description="Low complexity" evidence="1">
    <location>
        <begin position="78"/>
        <end position="96"/>
    </location>
</feature>
<sequence>MRASRAFAVLLAFAVALSTASGAMAAEKKGGGKKKHGGTPADFLHGHVFQPPAPLIRRHQQLETLDPEITAEKPATPEQEANAGAAGAEDQHAAAAPPSYPEIRIDKMSIPSLFE</sequence>